<dbReference type="Proteomes" id="UP000012073">
    <property type="component" value="Unassembled WGS sequence"/>
</dbReference>
<gene>
    <name evidence="2" type="ORF">CHC_T00002304001</name>
</gene>
<dbReference type="Gramene" id="CDF33580">
    <property type="protein sequence ID" value="CDF33580"/>
    <property type="gene ID" value="CHC_T00002304001"/>
</dbReference>
<proteinExistence type="predicted"/>
<name>R7Q7Y7_CHOCR</name>
<feature type="region of interest" description="Disordered" evidence="1">
    <location>
        <begin position="19"/>
        <end position="38"/>
    </location>
</feature>
<dbReference type="AlphaFoldDB" id="R7Q7Y7"/>
<feature type="compositionally biased region" description="Polar residues" evidence="1">
    <location>
        <begin position="19"/>
        <end position="34"/>
    </location>
</feature>
<dbReference type="KEGG" id="ccp:CHC_T00002304001"/>
<evidence type="ECO:0000313" key="3">
    <source>
        <dbReference type="Proteomes" id="UP000012073"/>
    </source>
</evidence>
<keyword evidence="3" id="KW-1185">Reference proteome</keyword>
<dbReference type="GeneID" id="17321097"/>
<reference evidence="3" key="1">
    <citation type="journal article" date="2013" name="Proc. Natl. Acad. Sci. U.S.A.">
        <title>Genome structure and metabolic features in the red seaweed Chondrus crispus shed light on evolution of the Archaeplastida.</title>
        <authorList>
            <person name="Collen J."/>
            <person name="Porcel B."/>
            <person name="Carre W."/>
            <person name="Ball S.G."/>
            <person name="Chaparro C."/>
            <person name="Tonon T."/>
            <person name="Barbeyron T."/>
            <person name="Michel G."/>
            <person name="Noel B."/>
            <person name="Valentin K."/>
            <person name="Elias M."/>
            <person name="Artiguenave F."/>
            <person name="Arun A."/>
            <person name="Aury J.M."/>
            <person name="Barbosa-Neto J.F."/>
            <person name="Bothwell J.H."/>
            <person name="Bouget F.Y."/>
            <person name="Brillet L."/>
            <person name="Cabello-Hurtado F."/>
            <person name="Capella-Gutierrez S."/>
            <person name="Charrier B."/>
            <person name="Cladiere L."/>
            <person name="Cock J.M."/>
            <person name="Coelho S.M."/>
            <person name="Colleoni C."/>
            <person name="Czjzek M."/>
            <person name="Da Silva C."/>
            <person name="Delage L."/>
            <person name="Denoeud F."/>
            <person name="Deschamps P."/>
            <person name="Dittami S.M."/>
            <person name="Gabaldon T."/>
            <person name="Gachon C.M."/>
            <person name="Groisillier A."/>
            <person name="Herve C."/>
            <person name="Jabbari K."/>
            <person name="Katinka M."/>
            <person name="Kloareg B."/>
            <person name="Kowalczyk N."/>
            <person name="Labadie K."/>
            <person name="Leblanc C."/>
            <person name="Lopez P.J."/>
            <person name="McLachlan D.H."/>
            <person name="Meslet-Cladiere L."/>
            <person name="Moustafa A."/>
            <person name="Nehr Z."/>
            <person name="Nyvall Collen P."/>
            <person name="Panaud O."/>
            <person name="Partensky F."/>
            <person name="Poulain J."/>
            <person name="Rensing S.A."/>
            <person name="Rousvoal S."/>
            <person name="Samson G."/>
            <person name="Symeonidi A."/>
            <person name="Weissenbach J."/>
            <person name="Zambounis A."/>
            <person name="Wincker P."/>
            <person name="Boyen C."/>
        </authorList>
    </citation>
    <scope>NUCLEOTIDE SEQUENCE [LARGE SCALE GENOMIC DNA]</scope>
    <source>
        <strain evidence="3">cv. Stackhouse</strain>
    </source>
</reference>
<dbReference type="EMBL" id="HG001650">
    <property type="protein sequence ID" value="CDF33580.1"/>
    <property type="molecule type" value="Genomic_DNA"/>
</dbReference>
<dbReference type="RefSeq" id="XP_005713383.1">
    <property type="nucleotide sequence ID" value="XM_005713326.1"/>
</dbReference>
<accession>R7Q7Y7</accession>
<evidence type="ECO:0000256" key="1">
    <source>
        <dbReference type="SAM" id="MobiDB-lite"/>
    </source>
</evidence>
<evidence type="ECO:0000313" key="2">
    <source>
        <dbReference type="EMBL" id="CDF33580.1"/>
    </source>
</evidence>
<organism evidence="2 3">
    <name type="scientific">Chondrus crispus</name>
    <name type="common">Carrageen Irish moss</name>
    <name type="synonym">Polymorpha crispa</name>
    <dbReference type="NCBI Taxonomy" id="2769"/>
    <lineage>
        <taxon>Eukaryota</taxon>
        <taxon>Rhodophyta</taxon>
        <taxon>Florideophyceae</taxon>
        <taxon>Rhodymeniophycidae</taxon>
        <taxon>Gigartinales</taxon>
        <taxon>Gigartinaceae</taxon>
        <taxon>Chondrus</taxon>
    </lineage>
</organism>
<sequence length="74" mass="8497">MSLHHGSWHALQFGSCSAFRNGNQMTGQKDTSPSRPCLNISPMCNQWPTKDPRARHTAYVYIPLHSRSERSRNR</sequence>
<protein>
    <submittedName>
        <fullName evidence="2">Uncharacterized protein</fullName>
    </submittedName>
</protein>